<dbReference type="EMBL" id="CP053881">
    <property type="protein sequence ID" value="QWL63761.1"/>
    <property type="molecule type" value="Genomic_DNA"/>
</dbReference>
<dbReference type="GO" id="GO:0003677">
    <property type="term" value="F:DNA binding"/>
    <property type="evidence" value="ECO:0007669"/>
    <property type="project" value="UniProtKB-KW"/>
</dbReference>
<dbReference type="AlphaFoldDB" id="A0ABD7EQY2"/>
<evidence type="ECO:0000313" key="6">
    <source>
        <dbReference type="EMBL" id="QWL63761.1"/>
    </source>
</evidence>
<proteinExistence type="inferred from homology"/>
<dbReference type="InterPro" id="IPR000847">
    <property type="entry name" value="LysR_HTH_N"/>
</dbReference>
<dbReference type="Pfam" id="PF00126">
    <property type="entry name" value="HTH_1"/>
    <property type="match status" value="1"/>
</dbReference>
<keyword evidence="2" id="KW-0805">Transcription regulation</keyword>
<dbReference type="InterPro" id="IPR036388">
    <property type="entry name" value="WH-like_DNA-bd_sf"/>
</dbReference>
<evidence type="ECO:0000256" key="4">
    <source>
        <dbReference type="ARBA" id="ARBA00023163"/>
    </source>
</evidence>
<accession>A0ABD7EQY2</accession>
<evidence type="ECO:0000256" key="3">
    <source>
        <dbReference type="ARBA" id="ARBA00023125"/>
    </source>
</evidence>
<organism evidence="6 7">
    <name type="scientific">Aeromonas jandaei</name>
    <dbReference type="NCBI Taxonomy" id="650"/>
    <lineage>
        <taxon>Bacteria</taxon>
        <taxon>Pseudomonadati</taxon>
        <taxon>Pseudomonadota</taxon>
        <taxon>Gammaproteobacteria</taxon>
        <taxon>Aeromonadales</taxon>
        <taxon>Aeromonadaceae</taxon>
        <taxon>Aeromonas</taxon>
    </lineage>
</organism>
<name>A0ABD7EQY2_AERJA</name>
<comment type="similarity">
    <text evidence="1">Belongs to the LysR transcriptional regulatory family.</text>
</comment>
<dbReference type="CDD" id="cd08412">
    <property type="entry name" value="PBP2_PAO1_like"/>
    <property type="match status" value="1"/>
</dbReference>
<gene>
    <name evidence="6" type="ORF">HQ399_16600</name>
</gene>
<dbReference type="FunFam" id="1.10.10.10:FF:000001">
    <property type="entry name" value="LysR family transcriptional regulator"/>
    <property type="match status" value="1"/>
</dbReference>
<evidence type="ECO:0000256" key="2">
    <source>
        <dbReference type="ARBA" id="ARBA00023015"/>
    </source>
</evidence>
<evidence type="ECO:0000313" key="7">
    <source>
        <dbReference type="Proteomes" id="UP000679312"/>
    </source>
</evidence>
<dbReference type="RefSeq" id="WP_071913136.1">
    <property type="nucleotide sequence ID" value="NZ_CAWPSV010000025.1"/>
</dbReference>
<dbReference type="SUPFAM" id="SSF46785">
    <property type="entry name" value="Winged helix' DNA-binding domain"/>
    <property type="match status" value="1"/>
</dbReference>
<feature type="domain" description="HTH lysR-type" evidence="5">
    <location>
        <begin position="3"/>
        <end position="60"/>
    </location>
</feature>
<dbReference type="Pfam" id="PF03466">
    <property type="entry name" value="LysR_substrate"/>
    <property type="match status" value="1"/>
</dbReference>
<dbReference type="InterPro" id="IPR005119">
    <property type="entry name" value="LysR_subst-bd"/>
</dbReference>
<dbReference type="Proteomes" id="UP000679312">
    <property type="component" value="Chromosome"/>
</dbReference>
<dbReference type="Gene3D" id="1.10.10.10">
    <property type="entry name" value="Winged helix-like DNA-binding domain superfamily/Winged helix DNA-binding domain"/>
    <property type="match status" value="1"/>
</dbReference>
<protein>
    <submittedName>
        <fullName evidence="6">LysR family transcriptional regulator</fullName>
    </submittedName>
</protein>
<reference evidence="6 7" key="1">
    <citation type="journal article" date="2021" name="Front. Microbiol.">
        <title>Prevalence and Genetic Analysis of Chromosomal mcr-3/7 in Aeromonas From U.S. Animal-Derived Samples.</title>
        <authorList>
            <person name="Wang Y."/>
            <person name="Hou N."/>
            <person name="Rasooly R."/>
            <person name="Gu Y."/>
            <person name="He X."/>
        </authorList>
    </citation>
    <scope>NUCLEOTIDE SEQUENCE [LARGE SCALE GENOMIC DNA]</scope>
    <source>
        <strain evidence="6 7">4608</strain>
    </source>
</reference>
<dbReference type="InterPro" id="IPR050950">
    <property type="entry name" value="HTH-type_LysR_regulators"/>
</dbReference>
<evidence type="ECO:0000259" key="5">
    <source>
        <dbReference type="PROSITE" id="PS50931"/>
    </source>
</evidence>
<evidence type="ECO:0000256" key="1">
    <source>
        <dbReference type="ARBA" id="ARBA00009437"/>
    </source>
</evidence>
<keyword evidence="4" id="KW-0804">Transcription</keyword>
<dbReference type="InterPro" id="IPR036390">
    <property type="entry name" value="WH_DNA-bd_sf"/>
</dbReference>
<sequence length="307" mass="34345">MNFTFRQIRYFVAVADSLSVSRAAQELHISQSAVTGAIRELEEGVGATLFERGPRGVTLTPQGHQFLLHARRILGAMSDAAHSLKGTAREEEGSLTIGVTSLVAGYYLSDALGRFRRLFPAVHIEVKEDEQAFLEHQLVNGEIDVGLLMTNRTIRHEAFDTELLTRSPLRLWLPVNHPLCAQPSISLTELANEPLIALTADQMEQVIQAGLRRYGLRPRIVLRTGSVEAVRSLVTSHLGLALLPDFAYRPWSLEQERVEAREIKEPIPAIDIGLVWRRGSRLPWAAREFIEIAKEQGRLRARLGPTR</sequence>
<dbReference type="SUPFAM" id="SSF53850">
    <property type="entry name" value="Periplasmic binding protein-like II"/>
    <property type="match status" value="1"/>
</dbReference>
<dbReference type="PANTHER" id="PTHR30419">
    <property type="entry name" value="HTH-TYPE TRANSCRIPTIONAL REGULATOR YBHD"/>
    <property type="match status" value="1"/>
</dbReference>
<dbReference type="PANTHER" id="PTHR30419:SF8">
    <property type="entry name" value="NITROGEN ASSIMILATION TRANSCRIPTIONAL ACTIVATOR-RELATED"/>
    <property type="match status" value="1"/>
</dbReference>
<dbReference type="PRINTS" id="PR00039">
    <property type="entry name" value="HTHLYSR"/>
</dbReference>
<dbReference type="Gene3D" id="3.40.190.10">
    <property type="entry name" value="Periplasmic binding protein-like II"/>
    <property type="match status" value="2"/>
</dbReference>
<dbReference type="PROSITE" id="PS50931">
    <property type="entry name" value="HTH_LYSR"/>
    <property type="match status" value="1"/>
</dbReference>
<keyword evidence="3" id="KW-0238">DNA-binding</keyword>